<accession>A0A2Z4FHE8</accession>
<evidence type="ECO:0000313" key="2">
    <source>
        <dbReference type="Proteomes" id="UP000249799"/>
    </source>
</evidence>
<gene>
    <name evidence="1" type="ORF">DN745_01500</name>
</gene>
<reference evidence="1 2" key="1">
    <citation type="submission" date="2018-06" db="EMBL/GenBank/DDBJ databases">
        <title>Lujinxingia sediminis gen. nov. sp. nov., a new facultative anaerobic member of the class Deltaproteobacteria, and proposal of Lujinxingaceae fam. nov.</title>
        <authorList>
            <person name="Guo L.-Y."/>
            <person name="Li C.-M."/>
            <person name="Wang S."/>
            <person name="Du Z.-J."/>
        </authorList>
    </citation>
    <scope>NUCLEOTIDE SEQUENCE [LARGE SCALE GENOMIC DNA]</scope>
    <source>
        <strain evidence="1 2">FA350</strain>
    </source>
</reference>
<dbReference type="AlphaFoldDB" id="A0A2Z4FHE8"/>
<sequence>MTLDVIFWEVDGSKMTLNVIFWEVDGSKMTLDVIFWQPDGSKMTLDVVFWQPDGSKMTLNVVLVPARRFGGTLGVVFWEADGSKMTLGVVLGVLGVLMWKMGPHRFATRSAGSLRFASVTARLQGPCYAWWGGVRWVAGRARRPRSGWVGGRRDPRVPYASLRSLRGYEAHATHGGMAFDWAVERARRPRSRWVEGDAIRGFPTLRFGHRAATRPMLRMVEWRSIGRSSGRDARGPGGLGGVDGRCVRDA</sequence>
<organism evidence="1 2">
    <name type="scientific">Bradymonas sediminis</name>
    <dbReference type="NCBI Taxonomy" id="1548548"/>
    <lineage>
        <taxon>Bacteria</taxon>
        <taxon>Deltaproteobacteria</taxon>
        <taxon>Bradymonadales</taxon>
        <taxon>Bradymonadaceae</taxon>
        <taxon>Bradymonas</taxon>
    </lineage>
</organism>
<keyword evidence="2" id="KW-1185">Reference proteome</keyword>
<dbReference type="EMBL" id="CP030032">
    <property type="protein sequence ID" value="AWV88076.1"/>
    <property type="molecule type" value="Genomic_DNA"/>
</dbReference>
<name>A0A2Z4FHE8_9DELT</name>
<dbReference type="KEGG" id="bsed:DN745_01500"/>
<dbReference type="Proteomes" id="UP000249799">
    <property type="component" value="Chromosome"/>
</dbReference>
<proteinExistence type="predicted"/>
<protein>
    <submittedName>
        <fullName evidence="1">Uncharacterized protein</fullName>
    </submittedName>
</protein>
<evidence type="ECO:0000313" key="1">
    <source>
        <dbReference type="EMBL" id="AWV88076.1"/>
    </source>
</evidence>